<evidence type="ECO:0000256" key="3">
    <source>
        <dbReference type="ARBA" id="ARBA00022490"/>
    </source>
</evidence>
<evidence type="ECO:0000259" key="10">
    <source>
        <dbReference type="Pfam" id="PF08245"/>
    </source>
</evidence>
<feature type="domain" description="Mur ligase C-terminal" evidence="9">
    <location>
        <begin position="333"/>
        <end position="442"/>
    </location>
</feature>
<evidence type="ECO:0000256" key="5">
    <source>
        <dbReference type="ARBA" id="ARBA00022741"/>
    </source>
</evidence>
<dbReference type="GO" id="GO:0008360">
    <property type="term" value="P:regulation of cell shape"/>
    <property type="evidence" value="ECO:0007669"/>
    <property type="project" value="UniProtKB-KW"/>
</dbReference>
<dbReference type="Gene3D" id="3.40.50.720">
    <property type="entry name" value="NAD(P)-binding Rossmann-like Domain"/>
    <property type="match status" value="1"/>
</dbReference>
<keyword evidence="4 7" id="KW-0436">Ligase</keyword>
<evidence type="ECO:0000256" key="6">
    <source>
        <dbReference type="ARBA" id="ARBA00022840"/>
    </source>
</evidence>
<dbReference type="GO" id="GO:0071555">
    <property type="term" value="P:cell wall organization"/>
    <property type="evidence" value="ECO:0007669"/>
    <property type="project" value="UniProtKB-KW"/>
</dbReference>
<dbReference type="GO" id="GO:0005737">
    <property type="term" value="C:cytoplasm"/>
    <property type="evidence" value="ECO:0007669"/>
    <property type="project" value="UniProtKB-SubCell"/>
</dbReference>
<dbReference type="EMBL" id="MFLI01000020">
    <property type="protein sequence ID" value="OGG61410.1"/>
    <property type="molecule type" value="Genomic_DNA"/>
</dbReference>
<dbReference type="UniPathway" id="UPA00219"/>
<evidence type="ECO:0000259" key="9">
    <source>
        <dbReference type="Pfam" id="PF02875"/>
    </source>
</evidence>
<evidence type="ECO:0000256" key="4">
    <source>
        <dbReference type="ARBA" id="ARBA00022598"/>
    </source>
</evidence>
<dbReference type="Proteomes" id="UP000178532">
    <property type="component" value="Unassembled WGS sequence"/>
</dbReference>
<keyword evidence="7 8" id="KW-0131">Cell cycle</keyword>
<dbReference type="HAMAP" id="MF_00639">
    <property type="entry name" value="MurD"/>
    <property type="match status" value="1"/>
</dbReference>
<dbReference type="SUPFAM" id="SSF51984">
    <property type="entry name" value="MurCD N-terminal domain"/>
    <property type="match status" value="1"/>
</dbReference>
<evidence type="ECO:0000313" key="11">
    <source>
        <dbReference type="EMBL" id="OGG61410.1"/>
    </source>
</evidence>
<keyword evidence="7 8" id="KW-0133">Cell shape</keyword>
<dbReference type="NCBIfam" id="TIGR01087">
    <property type="entry name" value="murD"/>
    <property type="match status" value="1"/>
</dbReference>
<evidence type="ECO:0000256" key="2">
    <source>
        <dbReference type="ARBA" id="ARBA00004752"/>
    </source>
</evidence>
<dbReference type="Pfam" id="PF02875">
    <property type="entry name" value="Mur_ligase_C"/>
    <property type="match status" value="1"/>
</dbReference>
<organism evidence="11 12">
    <name type="scientific">Candidatus Kaiserbacteria bacterium RIFCSPHIGHO2_02_FULL_54_22</name>
    <dbReference type="NCBI Taxonomy" id="1798495"/>
    <lineage>
        <taxon>Bacteria</taxon>
        <taxon>Candidatus Kaiseribacteriota</taxon>
    </lineage>
</organism>
<dbReference type="Gene3D" id="3.40.1190.10">
    <property type="entry name" value="Mur-like, catalytic domain"/>
    <property type="match status" value="1"/>
</dbReference>
<gene>
    <name evidence="7" type="primary">murD</name>
    <name evidence="11" type="ORF">A3C19_01500</name>
</gene>
<dbReference type="GO" id="GO:0009252">
    <property type="term" value="P:peptidoglycan biosynthetic process"/>
    <property type="evidence" value="ECO:0007669"/>
    <property type="project" value="UniProtKB-UniRule"/>
</dbReference>
<dbReference type="EC" id="6.3.2.9" evidence="7 8"/>
<dbReference type="SUPFAM" id="SSF53623">
    <property type="entry name" value="MurD-like peptide ligases, catalytic domain"/>
    <property type="match status" value="1"/>
</dbReference>
<dbReference type="PANTHER" id="PTHR43692:SF1">
    <property type="entry name" value="UDP-N-ACETYLMURAMOYLALANINE--D-GLUTAMATE LIGASE"/>
    <property type="match status" value="1"/>
</dbReference>
<dbReference type="PANTHER" id="PTHR43692">
    <property type="entry name" value="UDP-N-ACETYLMURAMOYLALANINE--D-GLUTAMATE LIGASE"/>
    <property type="match status" value="1"/>
</dbReference>
<dbReference type="Pfam" id="PF08245">
    <property type="entry name" value="Mur_ligase_M"/>
    <property type="match status" value="1"/>
</dbReference>
<comment type="catalytic activity">
    <reaction evidence="7 8">
        <text>UDP-N-acetyl-alpha-D-muramoyl-L-alanine + D-glutamate + ATP = UDP-N-acetyl-alpha-D-muramoyl-L-alanyl-D-glutamate + ADP + phosphate + H(+)</text>
        <dbReference type="Rhea" id="RHEA:16429"/>
        <dbReference type="ChEBI" id="CHEBI:15378"/>
        <dbReference type="ChEBI" id="CHEBI:29986"/>
        <dbReference type="ChEBI" id="CHEBI:30616"/>
        <dbReference type="ChEBI" id="CHEBI:43474"/>
        <dbReference type="ChEBI" id="CHEBI:83898"/>
        <dbReference type="ChEBI" id="CHEBI:83900"/>
        <dbReference type="ChEBI" id="CHEBI:456216"/>
        <dbReference type="EC" id="6.3.2.9"/>
    </reaction>
</comment>
<keyword evidence="7 8" id="KW-0961">Cell wall biogenesis/degradation</keyword>
<dbReference type="STRING" id="1798495.A3C19_01500"/>
<dbReference type="InterPro" id="IPR036565">
    <property type="entry name" value="Mur-like_cat_sf"/>
</dbReference>
<dbReference type="SUPFAM" id="SSF53244">
    <property type="entry name" value="MurD-like peptide ligases, peptide-binding domain"/>
    <property type="match status" value="1"/>
</dbReference>
<evidence type="ECO:0000256" key="1">
    <source>
        <dbReference type="ARBA" id="ARBA00004496"/>
    </source>
</evidence>
<comment type="caution">
    <text evidence="11">The sequence shown here is derived from an EMBL/GenBank/DDBJ whole genome shotgun (WGS) entry which is preliminary data.</text>
</comment>
<feature type="domain" description="Mur ligase central" evidence="10">
    <location>
        <begin position="142"/>
        <end position="254"/>
    </location>
</feature>
<feature type="binding site" evidence="7">
    <location>
        <begin position="144"/>
        <end position="150"/>
    </location>
    <ligand>
        <name>ATP</name>
        <dbReference type="ChEBI" id="CHEBI:30616"/>
    </ligand>
</feature>
<comment type="function">
    <text evidence="7 8">Cell wall formation. Catalyzes the addition of glutamate to the nucleotide precursor UDP-N-acetylmuramoyl-L-alanine (UMA).</text>
</comment>
<name>A0A1F6DJC0_9BACT</name>
<dbReference type="InterPro" id="IPR013221">
    <property type="entry name" value="Mur_ligase_cen"/>
</dbReference>
<dbReference type="GO" id="GO:0008764">
    <property type="term" value="F:UDP-N-acetylmuramoylalanine-D-glutamate ligase activity"/>
    <property type="evidence" value="ECO:0007669"/>
    <property type="project" value="UniProtKB-UniRule"/>
</dbReference>
<evidence type="ECO:0000256" key="8">
    <source>
        <dbReference type="RuleBase" id="RU003664"/>
    </source>
</evidence>
<evidence type="ECO:0000313" key="12">
    <source>
        <dbReference type="Proteomes" id="UP000178532"/>
    </source>
</evidence>
<evidence type="ECO:0000256" key="7">
    <source>
        <dbReference type="HAMAP-Rule" id="MF_00639"/>
    </source>
</evidence>
<comment type="subcellular location">
    <subcellularLocation>
        <location evidence="1 7 8">Cytoplasm</location>
    </subcellularLocation>
</comment>
<comment type="similarity">
    <text evidence="7">Belongs to the MurCDEF family.</text>
</comment>
<dbReference type="AlphaFoldDB" id="A0A1F6DJC0"/>
<keyword evidence="6 7" id="KW-0067">ATP-binding</keyword>
<accession>A0A1F6DJC0</accession>
<dbReference type="GO" id="GO:0051301">
    <property type="term" value="P:cell division"/>
    <property type="evidence" value="ECO:0007669"/>
    <property type="project" value="UniProtKB-KW"/>
</dbReference>
<reference evidence="11 12" key="1">
    <citation type="journal article" date="2016" name="Nat. Commun.">
        <title>Thousands of microbial genomes shed light on interconnected biogeochemical processes in an aquifer system.</title>
        <authorList>
            <person name="Anantharaman K."/>
            <person name="Brown C.T."/>
            <person name="Hug L.A."/>
            <person name="Sharon I."/>
            <person name="Castelle C.J."/>
            <person name="Probst A.J."/>
            <person name="Thomas B.C."/>
            <person name="Singh A."/>
            <person name="Wilkins M.J."/>
            <person name="Karaoz U."/>
            <person name="Brodie E.L."/>
            <person name="Williams K.H."/>
            <person name="Hubbard S.S."/>
            <person name="Banfield J.F."/>
        </authorList>
    </citation>
    <scope>NUCLEOTIDE SEQUENCE [LARGE SCALE GENOMIC DNA]</scope>
</reference>
<dbReference type="Gene3D" id="3.90.190.20">
    <property type="entry name" value="Mur ligase, C-terminal domain"/>
    <property type="match status" value="1"/>
</dbReference>
<protein>
    <recommendedName>
        <fullName evidence="7 8">UDP-N-acetylmuramoylalanine--D-glutamate ligase</fullName>
        <ecNumber evidence="7 8">6.3.2.9</ecNumber>
    </recommendedName>
    <alternativeName>
        <fullName evidence="7">D-glutamic acid-adding enzyme</fullName>
    </alternativeName>
    <alternativeName>
        <fullName evidence="7">UDP-N-acetylmuramoyl-L-alanyl-D-glutamate synthetase</fullName>
    </alternativeName>
</protein>
<comment type="pathway">
    <text evidence="2 7 8">Cell wall biogenesis; peptidoglycan biosynthesis.</text>
</comment>
<keyword evidence="5 7" id="KW-0547">Nucleotide-binding</keyword>
<sequence>MSADSSASRASGVDASARFRGKRITVIGLGLLGRGVGDARYLAECGAELVVTDLKSREELTESVVQLESYKNITFVLGEHRLEDFSAGGGPASGKRGPDMILKAAGVPLDSPYIAEAKKNNIPVRMSADLFAELSGIPCIGVTGTRGKSTVAHMLYAILKEAGKPAVLGGNVRGVSTLSLLKEITPEHIAVLELDSWQLQGWGEAQMSPHIAVFVTLYQDHLNYYHNDLDAYLADKANIFLYQKPEDTLILGKQCAPTIIDRYGERIESKTIVVDETKLPDTWVLKIPGIHNRYNAALALAAIRSLPAGRQGALDIPDEVSHRALEAFTGVPGRLELIAEKNGVKVYNDTTATTPEATLAALSALDPARTVLIMGGADKNLDMSALLARLPGVKKVILLAGTGTDCIKNELPKGMIYHTISDAVGAAIQETKSGDTILFSPAFASLGMFKNEYDRGDQFNELVKKLP</sequence>
<dbReference type="InterPro" id="IPR036615">
    <property type="entry name" value="Mur_ligase_C_dom_sf"/>
</dbReference>
<keyword evidence="3 7" id="KW-0963">Cytoplasm</keyword>
<dbReference type="InterPro" id="IPR005762">
    <property type="entry name" value="MurD"/>
</dbReference>
<keyword evidence="7 8" id="KW-0573">Peptidoglycan synthesis</keyword>
<dbReference type="InterPro" id="IPR004101">
    <property type="entry name" value="Mur_ligase_C"/>
</dbReference>
<dbReference type="GO" id="GO:0005524">
    <property type="term" value="F:ATP binding"/>
    <property type="evidence" value="ECO:0007669"/>
    <property type="project" value="UniProtKB-UniRule"/>
</dbReference>
<keyword evidence="7 8" id="KW-0132">Cell division</keyword>
<proteinExistence type="inferred from homology"/>